<evidence type="ECO:0000256" key="1">
    <source>
        <dbReference type="SAM" id="MobiDB-lite"/>
    </source>
</evidence>
<reference evidence="3" key="1">
    <citation type="submission" date="2021-02" db="EMBL/GenBank/DDBJ databases">
        <authorList>
            <person name="Dougan E. K."/>
            <person name="Rhodes N."/>
            <person name="Thang M."/>
            <person name="Chan C."/>
        </authorList>
    </citation>
    <scope>NUCLEOTIDE SEQUENCE</scope>
</reference>
<keyword evidence="4" id="KW-1185">Reference proteome</keyword>
<protein>
    <submittedName>
        <fullName evidence="3">Uncharacterized protein</fullName>
    </submittedName>
</protein>
<feature type="transmembrane region" description="Helical" evidence="2">
    <location>
        <begin position="287"/>
        <end position="308"/>
    </location>
</feature>
<evidence type="ECO:0000313" key="4">
    <source>
        <dbReference type="Proteomes" id="UP000604046"/>
    </source>
</evidence>
<gene>
    <name evidence="3" type="ORF">SNAT2548_LOCUS20993</name>
</gene>
<feature type="transmembrane region" description="Helical" evidence="2">
    <location>
        <begin position="389"/>
        <end position="412"/>
    </location>
</feature>
<name>A0A812QJG6_9DINO</name>
<sequence length="551" mass="62304">MVTSRALDRVYLPRVRQWWESCAELGKALRRAVSVCETVQPYLTLTIRCQEPEGRSTRSPSQSPAQRNLGNQVKSPIFLHFFLDDDVGDGDSEPSEPEDEEQPWEEGEEARRTLMVDEKKLRRGRQPNVGVLVYGRCGDYIHLPQGEGGEANTVTVSSEQYKTFRDHSDPFLLFLFHKKVLLSADATTRRRLCKVLPCVMVPLSALLGAFLWFSDSSLRSAPITRGSLVFLMLPDLVQVFLHSNTTLQHPGSTRNPWAEAGALLQKGSECLRTKTTLGSIIALWDSTFFYCGSFIFIFIGCYQLHAAANSLRELRNLLHLHDHDSPKFQAIILHRLHRIRARIVHKQRLKYIGAHAFPDELKPDLTLGWWFETRALIFSDIKRSVSKRVLILGLCGVAEAVMVVLTCLAVLLDTGNDFEIMCYAAAFGIFLGTMIVLFVYLGNTVNVELLSGLEEIESPDPSGADSPVSPFRSPIGRRVFLTHGRTRDENARHLVNEFLDYERLHPRQLTFLGVPFTWQFATYYAAPLGTYAIGMIYWILQQAFTNTKHAS</sequence>
<accession>A0A812QJG6</accession>
<feature type="transmembrane region" description="Helical" evidence="2">
    <location>
        <begin position="418"/>
        <end position="441"/>
    </location>
</feature>
<dbReference type="AlphaFoldDB" id="A0A812QJG6"/>
<organism evidence="3 4">
    <name type="scientific">Symbiodinium natans</name>
    <dbReference type="NCBI Taxonomy" id="878477"/>
    <lineage>
        <taxon>Eukaryota</taxon>
        <taxon>Sar</taxon>
        <taxon>Alveolata</taxon>
        <taxon>Dinophyceae</taxon>
        <taxon>Suessiales</taxon>
        <taxon>Symbiodiniaceae</taxon>
        <taxon>Symbiodinium</taxon>
    </lineage>
</organism>
<evidence type="ECO:0000313" key="3">
    <source>
        <dbReference type="EMBL" id="CAE7384840.1"/>
    </source>
</evidence>
<evidence type="ECO:0000256" key="2">
    <source>
        <dbReference type="SAM" id="Phobius"/>
    </source>
</evidence>
<dbReference type="OrthoDB" id="418439at2759"/>
<dbReference type="EMBL" id="CAJNDS010002232">
    <property type="protein sequence ID" value="CAE7384840.1"/>
    <property type="molecule type" value="Genomic_DNA"/>
</dbReference>
<feature type="transmembrane region" description="Helical" evidence="2">
    <location>
        <begin position="195"/>
        <end position="213"/>
    </location>
</feature>
<proteinExistence type="predicted"/>
<dbReference type="Proteomes" id="UP000604046">
    <property type="component" value="Unassembled WGS sequence"/>
</dbReference>
<feature type="compositionally biased region" description="Acidic residues" evidence="1">
    <location>
        <begin position="89"/>
        <end position="108"/>
    </location>
</feature>
<feature type="region of interest" description="Disordered" evidence="1">
    <location>
        <begin position="89"/>
        <end position="109"/>
    </location>
</feature>
<comment type="caution">
    <text evidence="3">The sequence shown here is derived from an EMBL/GenBank/DDBJ whole genome shotgun (WGS) entry which is preliminary data.</text>
</comment>
<keyword evidence="2" id="KW-1133">Transmembrane helix</keyword>
<keyword evidence="2" id="KW-0472">Membrane</keyword>
<keyword evidence="2" id="KW-0812">Transmembrane</keyword>